<organism evidence="2 3">
    <name type="scientific">Legionella norrlandica</name>
    <dbReference type="NCBI Taxonomy" id="1498499"/>
    <lineage>
        <taxon>Bacteria</taxon>
        <taxon>Pseudomonadati</taxon>
        <taxon>Pseudomonadota</taxon>
        <taxon>Gammaproteobacteria</taxon>
        <taxon>Legionellales</taxon>
        <taxon>Legionellaceae</taxon>
        <taxon>Legionella</taxon>
    </lineage>
</organism>
<name>A0A0A2SP06_9GAMM</name>
<dbReference type="PANTHER" id="PTHR34606">
    <property type="entry name" value="BON DOMAIN-CONTAINING PROTEIN"/>
    <property type="match status" value="1"/>
</dbReference>
<protein>
    <submittedName>
        <fullName evidence="2">Ornithine racemase</fullName>
    </submittedName>
</protein>
<dbReference type="InterPro" id="IPR014004">
    <property type="entry name" value="Transpt-assoc_nodulatn_dom_bac"/>
</dbReference>
<comment type="caution">
    <text evidence="2">The sequence shown here is derived from an EMBL/GenBank/DDBJ whole genome shotgun (WGS) entry which is preliminary data.</text>
</comment>
<evidence type="ECO:0000313" key="2">
    <source>
        <dbReference type="EMBL" id="KGP62487.1"/>
    </source>
</evidence>
<dbReference type="InterPro" id="IPR051686">
    <property type="entry name" value="Lipoprotein_DolP"/>
</dbReference>
<dbReference type="AlphaFoldDB" id="A0A0A2SP06"/>
<dbReference type="PANTHER" id="PTHR34606:SF16">
    <property type="entry name" value="BON DOMAIN-CONTAINING PROTEIN"/>
    <property type="match status" value="1"/>
</dbReference>
<dbReference type="Proteomes" id="UP000054422">
    <property type="component" value="Unassembled WGS sequence"/>
</dbReference>
<proteinExistence type="predicted"/>
<dbReference type="Pfam" id="PF04972">
    <property type="entry name" value="BON"/>
    <property type="match status" value="2"/>
</dbReference>
<dbReference type="Gene3D" id="3.30.1340.30">
    <property type="match status" value="2"/>
</dbReference>
<dbReference type="PROSITE" id="PS50914">
    <property type="entry name" value="BON"/>
    <property type="match status" value="2"/>
</dbReference>
<reference evidence="2 3" key="1">
    <citation type="submission" date="2014-05" db="EMBL/GenBank/DDBJ databases">
        <authorList>
            <person name="Rizzardi K."/>
            <person name="Winiecka-Krusnell J."/>
            <person name="Ramliden M."/>
            <person name="Alm E."/>
            <person name="Andersson S."/>
            <person name="Byfors S."/>
        </authorList>
    </citation>
    <scope>NUCLEOTIDE SEQUENCE [LARGE SCALE GENOMIC DNA]</scope>
    <source>
        <strain evidence="2 3">LEGN</strain>
    </source>
</reference>
<feature type="domain" description="BON" evidence="1">
    <location>
        <begin position="108"/>
        <end position="181"/>
    </location>
</feature>
<evidence type="ECO:0000313" key="3">
    <source>
        <dbReference type="Proteomes" id="UP000054422"/>
    </source>
</evidence>
<dbReference type="InterPro" id="IPR007055">
    <property type="entry name" value="BON_dom"/>
</dbReference>
<dbReference type="RefSeq" id="WP_035890956.1">
    <property type="nucleotide sequence ID" value="NZ_JNCF01000063.1"/>
</dbReference>
<dbReference type="STRING" id="1498499.EP47_10430"/>
<gene>
    <name evidence="2" type="ORF">EP47_10430</name>
</gene>
<evidence type="ECO:0000259" key="1">
    <source>
        <dbReference type="PROSITE" id="PS50914"/>
    </source>
</evidence>
<dbReference type="OrthoDB" id="5653754at2"/>
<keyword evidence="3" id="KW-1185">Reference proteome</keyword>
<accession>A0A0A2SP06</accession>
<sequence length="183" mass="19784">MRKCINLIFAVALVFVVDTGQASRLMEIEQELSDSVITTKITAKFTESRHLNPLKISINTENGVVTLGGYAPDKEAFVEALRIAKNTKGVKTVHANNLHIKKINTAFTDAFITAEVETAVLKAKVLDDESIPLVGINASTTNGEVILSGHVKSAQSIAAIIKRVNEISGVKKITTNLEVQENT</sequence>
<dbReference type="EMBL" id="JNCF01000063">
    <property type="protein sequence ID" value="KGP62487.1"/>
    <property type="molecule type" value="Genomic_DNA"/>
</dbReference>
<dbReference type="SMART" id="SM00749">
    <property type="entry name" value="BON"/>
    <property type="match status" value="2"/>
</dbReference>
<feature type="domain" description="BON" evidence="1">
    <location>
        <begin position="33"/>
        <end position="102"/>
    </location>
</feature>